<proteinExistence type="predicted"/>
<dbReference type="InterPro" id="IPR051172">
    <property type="entry name" value="Chlamydia_OmcB"/>
</dbReference>
<protein>
    <recommendedName>
        <fullName evidence="1">DUF11 domain-containing protein</fullName>
    </recommendedName>
</protein>
<feature type="domain" description="DUF11" evidence="1">
    <location>
        <begin position="387"/>
        <end position="478"/>
    </location>
</feature>
<sequence length="819" mass="83761">MNGYTAPTSQSVNLTNGNATVTLNYTKATSTDMPSGAFYVDGDGKMVAITPEDLKQAGSRFVFYAWLENKDGGVTPATLGSSPAPTSAEQQEVAPLGTQNLTAGYVGYRGPNGQVYPVIGAAVRWDINESKDGTNIRIATADDGAVASGAIRPQDVNDNAMSATTFTNRATGSNAQFPSSPDYPLNNVTGVNTADTDGFTWTALWVPSSAAGVATVTAVAEVNGTEINKAVLTKRFAPSAKLTITKVSDQSAGLNQDRTFTITVTNIGNGPANNIMLNDRLQSGAEAAYSITAPDDGTVTPVGDSGFDATPFNLAPGESRTISFPARASATGVYCDLASVTSYDNGPFGTVTPGDLQDDACLTVTAPELTIIKTLVDAQGNILPSGTEVAPNQEVRARITVTNGGSAPATNVVVTDALTSGQAANYAIQTPPQDAALNGDDGFTSTPFDLAPGASKVFTFGASATADGTYCDTGSFSAISNNGQELGGTSDDQCFVVTSPLLTIAKTNSQISGQPATNSLTPGSSYSSTITVTNTGTAAATAVAVSDLLGRLTNGTQSVNFGSGNYVLSNGAGGTISSGALARSANDANSIVTAPATLSIPAGATLTLQLTSSIPAGAPVGEYCDVASFTSGNAGTGNAQDCVTVVSFISEQTQITDQSDPVRPGGTTGVISAAIVEPSSNEGAVNNVLIYNFGTTDPVQQTPGIFDFANSAVYYDPSPVRDPQTGVVTSDYTTASSRQLSSGSEFTVDNASGTGQQTITLDPTFRIAPGGVIFVRTEITAPVGTAPRQYFTTYRWNNVAESARTTQTNFSSESTTVIP</sequence>
<evidence type="ECO:0000313" key="2">
    <source>
        <dbReference type="EMBL" id="GGM03086.1"/>
    </source>
</evidence>
<feature type="domain" description="DUF11" evidence="1">
    <location>
        <begin position="242"/>
        <end position="344"/>
    </location>
</feature>
<organism evidence="2 3">
    <name type="scientific">Deinococcus aerophilus</name>
    <dbReference type="NCBI Taxonomy" id="522488"/>
    <lineage>
        <taxon>Bacteria</taxon>
        <taxon>Thermotogati</taxon>
        <taxon>Deinococcota</taxon>
        <taxon>Deinococci</taxon>
        <taxon>Deinococcales</taxon>
        <taxon>Deinococcaceae</taxon>
        <taxon>Deinococcus</taxon>
    </lineage>
</organism>
<evidence type="ECO:0000259" key="1">
    <source>
        <dbReference type="Pfam" id="PF01345"/>
    </source>
</evidence>
<dbReference type="InterPro" id="IPR001434">
    <property type="entry name" value="OmcB-like_DUF11"/>
</dbReference>
<evidence type="ECO:0000313" key="3">
    <source>
        <dbReference type="Proteomes" id="UP000661918"/>
    </source>
</evidence>
<dbReference type="InterPro" id="IPR013783">
    <property type="entry name" value="Ig-like_fold"/>
</dbReference>
<dbReference type="EMBL" id="BMOM01000005">
    <property type="protein sequence ID" value="GGM03086.1"/>
    <property type="molecule type" value="Genomic_DNA"/>
</dbReference>
<accession>A0ABQ2GM85</accession>
<dbReference type="Gene3D" id="2.60.40.10">
    <property type="entry name" value="Immunoglobulins"/>
    <property type="match status" value="2"/>
</dbReference>
<dbReference type="PANTHER" id="PTHR34819">
    <property type="entry name" value="LARGE CYSTEINE-RICH PERIPLASMIC PROTEIN OMCB"/>
    <property type="match status" value="1"/>
</dbReference>
<dbReference type="NCBIfam" id="TIGR01451">
    <property type="entry name" value="B_ant_repeat"/>
    <property type="match status" value="2"/>
</dbReference>
<dbReference type="Pfam" id="PF01345">
    <property type="entry name" value="DUF11"/>
    <property type="match status" value="2"/>
</dbReference>
<dbReference type="PANTHER" id="PTHR34819:SF3">
    <property type="entry name" value="CELL SURFACE PROTEIN"/>
    <property type="match status" value="1"/>
</dbReference>
<dbReference type="InterPro" id="IPR047589">
    <property type="entry name" value="DUF11_rpt"/>
</dbReference>
<keyword evidence="3" id="KW-1185">Reference proteome</keyword>
<dbReference type="Proteomes" id="UP000661918">
    <property type="component" value="Unassembled WGS sequence"/>
</dbReference>
<reference evidence="3" key="1">
    <citation type="journal article" date="2019" name="Int. J. Syst. Evol. Microbiol.">
        <title>The Global Catalogue of Microorganisms (GCM) 10K type strain sequencing project: providing services to taxonomists for standard genome sequencing and annotation.</title>
        <authorList>
            <consortium name="The Broad Institute Genomics Platform"/>
            <consortium name="The Broad Institute Genome Sequencing Center for Infectious Disease"/>
            <person name="Wu L."/>
            <person name="Ma J."/>
        </authorList>
    </citation>
    <scope>NUCLEOTIDE SEQUENCE [LARGE SCALE GENOMIC DNA]</scope>
    <source>
        <strain evidence="3">JCM 15443</strain>
    </source>
</reference>
<gene>
    <name evidence="2" type="ORF">GCM10010841_09450</name>
</gene>
<comment type="caution">
    <text evidence="2">The sequence shown here is derived from an EMBL/GenBank/DDBJ whole genome shotgun (WGS) entry which is preliminary data.</text>
</comment>
<name>A0ABQ2GM85_9DEIO</name>